<dbReference type="Proteomes" id="UP000018208">
    <property type="component" value="Unassembled WGS sequence"/>
</dbReference>
<dbReference type="VEuPathDB" id="GiardiaDB:SS50377_27076"/>
<evidence type="ECO:0000313" key="1">
    <source>
        <dbReference type="EMBL" id="EST48058.1"/>
    </source>
</evidence>
<proteinExistence type="predicted"/>
<sequence>MRLIISEKNLSSLNQLRVLCDDAQQSNYGNIICCKTCDLQNETCGSCFAGYNIEIRRFVNDSNSCGENFDSTLCGIQFYCKALLIISAQLASIQTMIWPVIAKVPKQKLYTVYKFYLYRLQARYICNKQYMYLKYVCWRIKMNKICLNNYSPLLQVIIPQIASNILNPPKYSTIAEYGKTMSHMIQQTLNMINFQKDLKLLMNVNAFKFRIFAINMENLPDASSNNLVIGISQANIIIVQIL</sequence>
<reference evidence="1 2" key="1">
    <citation type="journal article" date="2014" name="PLoS Genet.">
        <title>The Genome of Spironucleus salmonicida Highlights a Fish Pathogen Adapted to Fluctuating Environments.</title>
        <authorList>
            <person name="Xu F."/>
            <person name="Jerlstrom-Hultqvist J."/>
            <person name="Einarsson E."/>
            <person name="Astvaldsson A."/>
            <person name="Svard S.G."/>
            <person name="Andersson J.O."/>
        </authorList>
    </citation>
    <scope>NUCLEOTIDE SEQUENCE</scope>
    <source>
        <strain evidence="2">ATCC 50377</strain>
    </source>
</reference>
<gene>
    <name evidence="1" type="ORF">SS50377_11825</name>
    <name evidence="2" type="ORF">SS50377_27076</name>
</gene>
<dbReference type="AlphaFoldDB" id="V6LUX9"/>
<organism evidence="1">
    <name type="scientific">Spironucleus salmonicida</name>
    <dbReference type="NCBI Taxonomy" id="348837"/>
    <lineage>
        <taxon>Eukaryota</taxon>
        <taxon>Metamonada</taxon>
        <taxon>Diplomonadida</taxon>
        <taxon>Hexamitidae</taxon>
        <taxon>Hexamitinae</taxon>
        <taxon>Spironucleus</taxon>
    </lineage>
</organism>
<dbReference type="EMBL" id="AUWU02000007">
    <property type="protein sequence ID" value="KAH0570787.1"/>
    <property type="molecule type" value="Genomic_DNA"/>
</dbReference>
<evidence type="ECO:0000313" key="2">
    <source>
        <dbReference type="EMBL" id="KAH0570787.1"/>
    </source>
</evidence>
<accession>V6LUX9</accession>
<keyword evidence="3" id="KW-1185">Reference proteome</keyword>
<dbReference type="EMBL" id="KI546008">
    <property type="protein sequence ID" value="EST48058.1"/>
    <property type="molecule type" value="Genomic_DNA"/>
</dbReference>
<evidence type="ECO:0000313" key="3">
    <source>
        <dbReference type="Proteomes" id="UP000018208"/>
    </source>
</evidence>
<protein>
    <submittedName>
        <fullName evidence="1">Uncharacterized protein</fullName>
    </submittedName>
</protein>
<name>V6LUX9_9EUKA</name>
<reference evidence="2" key="2">
    <citation type="submission" date="2020-12" db="EMBL/GenBank/DDBJ databases">
        <title>New Spironucleus salmonicida genome in near-complete chromosomes.</title>
        <authorList>
            <person name="Xu F."/>
            <person name="Kurt Z."/>
            <person name="Jimenez-Gonzalez A."/>
            <person name="Astvaldsson A."/>
            <person name="Andersson J.O."/>
            <person name="Svard S.G."/>
        </authorList>
    </citation>
    <scope>NUCLEOTIDE SEQUENCE</scope>
    <source>
        <strain evidence="2">ATCC 50377</strain>
    </source>
</reference>